<dbReference type="InterPro" id="IPR012334">
    <property type="entry name" value="Pectin_lyas_fold"/>
</dbReference>
<dbReference type="SUPFAM" id="SSF51126">
    <property type="entry name" value="Pectin lyase-like"/>
    <property type="match status" value="1"/>
</dbReference>
<dbReference type="Gene3D" id="2.160.20.10">
    <property type="entry name" value="Single-stranded right-handed beta-helix, Pectin lyase-like"/>
    <property type="match status" value="1"/>
</dbReference>
<evidence type="ECO:0000313" key="4">
    <source>
        <dbReference type="Proteomes" id="UP000593568"/>
    </source>
</evidence>
<evidence type="ECO:0000256" key="2">
    <source>
        <dbReference type="ARBA" id="ARBA00022729"/>
    </source>
</evidence>
<sequence>HLRAKEVTCRGLLKPAQWKYWNWVSEGDHFENGAFFTSSGNPSASKQFGVDKMMPFKPGQMVPKPTKYAGPLSCTIGRPC</sequence>
<feature type="non-terminal residue" evidence="3">
    <location>
        <position position="1"/>
    </location>
</feature>
<dbReference type="AlphaFoldDB" id="A0A7J9FLX6"/>
<dbReference type="Proteomes" id="UP000593568">
    <property type="component" value="Unassembled WGS sequence"/>
</dbReference>
<accession>A0A7J9FLX6</accession>
<comment type="similarity">
    <text evidence="1">Belongs to the polysaccharide lyase 1 family.</text>
</comment>
<protein>
    <submittedName>
        <fullName evidence="3">Uncharacterized protein</fullName>
    </submittedName>
</protein>
<gene>
    <name evidence="3" type="ORF">Gotri_025631</name>
</gene>
<name>A0A7J9FLX6_9ROSI</name>
<keyword evidence="2" id="KW-0732">Signal</keyword>
<reference evidence="3 4" key="1">
    <citation type="journal article" date="2019" name="Genome Biol. Evol.">
        <title>Insights into the evolution of the New World diploid cottons (Gossypium, subgenus Houzingenia) based on genome sequencing.</title>
        <authorList>
            <person name="Grover C.E."/>
            <person name="Arick M.A. 2nd"/>
            <person name="Thrash A."/>
            <person name="Conover J.L."/>
            <person name="Sanders W.S."/>
            <person name="Peterson D.G."/>
            <person name="Frelichowski J.E."/>
            <person name="Scheffler J.A."/>
            <person name="Scheffler B.E."/>
            <person name="Wendel J.F."/>
        </authorList>
    </citation>
    <scope>NUCLEOTIDE SEQUENCE [LARGE SCALE GENOMIC DNA]</scope>
    <source>
        <strain evidence="3">8</strain>
        <tissue evidence="3">Leaf</tissue>
    </source>
</reference>
<dbReference type="InterPro" id="IPR018082">
    <property type="entry name" value="AmbAllergen"/>
</dbReference>
<proteinExistence type="inferred from homology"/>
<evidence type="ECO:0000256" key="1">
    <source>
        <dbReference type="ARBA" id="ARBA00010980"/>
    </source>
</evidence>
<dbReference type="EMBL" id="JABEZW010219246">
    <property type="protein sequence ID" value="MBA0785565.1"/>
    <property type="molecule type" value="Genomic_DNA"/>
</dbReference>
<dbReference type="InterPro" id="IPR011050">
    <property type="entry name" value="Pectin_lyase_fold/virulence"/>
</dbReference>
<organism evidence="3 4">
    <name type="scientific">Gossypium trilobum</name>
    <dbReference type="NCBI Taxonomy" id="34281"/>
    <lineage>
        <taxon>Eukaryota</taxon>
        <taxon>Viridiplantae</taxon>
        <taxon>Streptophyta</taxon>
        <taxon>Embryophyta</taxon>
        <taxon>Tracheophyta</taxon>
        <taxon>Spermatophyta</taxon>
        <taxon>Magnoliopsida</taxon>
        <taxon>eudicotyledons</taxon>
        <taxon>Gunneridae</taxon>
        <taxon>Pentapetalae</taxon>
        <taxon>rosids</taxon>
        <taxon>malvids</taxon>
        <taxon>Malvales</taxon>
        <taxon>Malvaceae</taxon>
        <taxon>Malvoideae</taxon>
        <taxon>Gossypium</taxon>
    </lineage>
</organism>
<comment type="caution">
    <text evidence="3">The sequence shown here is derived from an EMBL/GenBank/DDBJ whole genome shotgun (WGS) entry which is preliminary data.</text>
</comment>
<keyword evidence="4" id="KW-1185">Reference proteome</keyword>
<evidence type="ECO:0000313" key="3">
    <source>
        <dbReference type="EMBL" id="MBA0785565.1"/>
    </source>
</evidence>
<dbReference type="PRINTS" id="PR00807">
    <property type="entry name" value="AMBALLERGEN"/>
</dbReference>